<dbReference type="KEGG" id="echi:FKX85_05190"/>
<accession>A0A514CF86</accession>
<comment type="similarity">
    <text evidence="1">Belongs to the UPF0145 family.</text>
</comment>
<dbReference type="Gene3D" id="3.30.110.70">
    <property type="entry name" value="Hypothetical protein apc22750. Chain B"/>
    <property type="match status" value="1"/>
</dbReference>
<organism evidence="2 3">
    <name type="scientific">Echinicola soli</name>
    <dbReference type="NCBI Taxonomy" id="2591634"/>
    <lineage>
        <taxon>Bacteria</taxon>
        <taxon>Pseudomonadati</taxon>
        <taxon>Bacteroidota</taxon>
        <taxon>Cytophagia</taxon>
        <taxon>Cytophagales</taxon>
        <taxon>Cyclobacteriaceae</taxon>
        <taxon>Echinicola</taxon>
    </lineage>
</organism>
<proteinExistence type="inferred from homology"/>
<name>A0A514CF86_9BACT</name>
<evidence type="ECO:0000313" key="3">
    <source>
        <dbReference type="Proteomes" id="UP000316614"/>
    </source>
</evidence>
<dbReference type="InterPro" id="IPR002765">
    <property type="entry name" value="UPF0145_YbjQ-like"/>
</dbReference>
<dbReference type="PANTHER" id="PTHR34068:SF1">
    <property type="entry name" value="UPF0145 PROTEIN YBJQ"/>
    <property type="match status" value="1"/>
</dbReference>
<sequence>MSKETCPNCNAVLKFSIMSETSLVGKKTVGFIHKFTDNQSPGFCTKCSSPLITDARSEFKKTWEKTHSDESDCLKDIKKLIDAVPIVTLHNPKDWKYESLEMITSQSVTGTGVFSEIASSWTDFFGMESGKYNKKLKDGEDRCKDQLRWEAVAVGGNAVVGTDIDYSEAGAGKGMLMVCMAGTAVKLKNLSELNYDVDKLGELQEAGIRLKKVKESIDALEPFKNVSDQVY</sequence>
<protein>
    <submittedName>
        <fullName evidence="2">YbjQ family protein</fullName>
    </submittedName>
</protein>
<evidence type="ECO:0000313" key="2">
    <source>
        <dbReference type="EMBL" id="QDH78458.1"/>
    </source>
</evidence>
<dbReference type="Proteomes" id="UP000316614">
    <property type="component" value="Chromosome"/>
</dbReference>
<dbReference type="SUPFAM" id="SSF117782">
    <property type="entry name" value="YbjQ-like"/>
    <property type="match status" value="1"/>
</dbReference>
<dbReference type="PANTHER" id="PTHR34068">
    <property type="entry name" value="UPF0145 PROTEIN YBJQ"/>
    <property type="match status" value="1"/>
</dbReference>
<dbReference type="InterPro" id="IPR035439">
    <property type="entry name" value="UPF0145_dom_sf"/>
</dbReference>
<dbReference type="AlphaFoldDB" id="A0A514CF86"/>
<reference evidence="2 3" key="1">
    <citation type="submission" date="2019-06" db="EMBL/GenBank/DDBJ databases">
        <title>Echinicola alkalisoli sp. nov. isolated from saline soil.</title>
        <authorList>
            <person name="Sun J.-Q."/>
            <person name="Xu L."/>
        </authorList>
    </citation>
    <scope>NUCLEOTIDE SEQUENCE [LARGE SCALE GENOMIC DNA]</scope>
    <source>
        <strain evidence="2 3">LN3S3</strain>
    </source>
</reference>
<keyword evidence="3" id="KW-1185">Reference proteome</keyword>
<evidence type="ECO:0000256" key="1">
    <source>
        <dbReference type="ARBA" id="ARBA00010751"/>
    </source>
</evidence>
<gene>
    <name evidence="2" type="ORF">FKX85_05190</name>
</gene>
<dbReference type="OrthoDB" id="9796448at2"/>
<dbReference type="Pfam" id="PF01906">
    <property type="entry name" value="YbjQ_1"/>
    <property type="match status" value="1"/>
</dbReference>
<dbReference type="EMBL" id="CP041253">
    <property type="protein sequence ID" value="QDH78458.1"/>
    <property type="molecule type" value="Genomic_DNA"/>
</dbReference>
<dbReference type="RefSeq" id="WP_141613714.1">
    <property type="nucleotide sequence ID" value="NZ_CP041253.1"/>
</dbReference>